<dbReference type="EMBL" id="BFAA01009936">
    <property type="protein sequence ID" value="GCB75598.1"/>
    <property type="molecule type" value="Genomic_DNA"/>
</dbReference>
<reference evidence="2 3" key="1">
    <citation type="journal article" date="2018" name="Nat. Ecol. Evol.">
        <title>Shark genomes provide insights into elasmobranch evolution and the origin of vertebrates.</title>
        <authorList>
            <person name="Hara Y"/>
            <person name="Yamaguchi K"/>
            <person name="Onimaru K"/>
            <person name="Kadota M"/>
            <person name="Koyanagi M"/>
            <person name="Keeley SD"/>
            <person name="Tatsumi K"/>
            <person name="Tanaka K"/>
            <person name="Motone F"/>
            <person name="Kageyama Y"/>
            <person name="Nozu R"/>
            <person name="Adachi N"/>
            <person name="Nishimura O"/>
            <person name="Nakagawa R"/>
            <person name="Tanegashima C"/>
            <person name="Kiyatake I"/>
            <person name="Matsumoto R"/>
            <person name="Murakumo K"/>
            <person name="Nishida K"/>
            <person name="Terakita A"/>
            <person name="Kuratani S"/>
            <person name="Sato K"/>
            <person name="Hyodo S Kuraku.S."/>
        </authorList>
    </citation>
    <scope>NUCLEOTIDE SEQUENCE [LARGE SCALE GENOMIC DNA]</scope>
</reference>
<name>A0A401PR42_SCYTO</name>
<sequence length="152" mass="17677">MTDPRARAPAVWAIRQVERRAGRPHGDGRLVLVAIRYNLRRELAFGMEVKRLLELRLRQLERTLRGKEERIVQLETENALLHLKLAKCRGSVKDSKEETTCLRRHLEDVRNIQKNTGCQLSQLFAGVKKTTHLRKKGNVYRFSRSLLANPEK</sequence>
<protein>
    <submittedName>
        <fullName evidence="2">Uncharacterized protein</fullName>
    </submittedName>
</protein>
<comment type="caution">
    <text evidence="2">The sequence shown here is derived from an EMBL/GenBank/DDBJ whole genome shotgun (WGS) entry which is preliminary data.</text>
</comment>
<evidence type="ECO:0000256" key="1">
    <source>
        <dbReference type="SAM" id="Coils"/>
    </source>
</evidence>
<evidence type="ECO:0000313" key="3">
    <source>
        <dbReference type="Proteomes" id="UP000288216"/>
    </source>
</evidence>
<dbReference type="OrthoDB" id="8916439at2759"/>
<keyword evidence="3" id="KW-1185">Reference proteome</keyword>
<organism evidence="2 3">
    <name type="scientific">Scyliorhinus torazame</name>
    <name type="common">Cloudy catshark</name>
    <name type="synonym">Catulus torazame</name>
    <dbReference type="NCBI Taxonomy" id="75743"/>
    <lineage>
        <taxon>Eukaryota</taxon>
        <taxon>Metazoa</taxon>
        <taxon>Chordata</taxon>
        <taxon>Craniata</taxon>
        <taxon>Vertebrata</taxon>
        <taxon>Chondrichthyes</taxon>
        <taxon>Elasmobranchii</taxon>
        <taxon>Galeomorphii</taxon>
        <taxon>Galeoidea</taxon>
        <taxon>Carcharhiniformes</taxon>
        <taxon>Scyliorhinidae</taxon>
        <taxon>Scyliorhinus</taxon>
    </lineage>
</organism>
<dbReference type="AlphaFoldDB" id="A0A401PR42"/>
<gene>
    <name evidence="2" type="ORF">scyTo_0016445</name>
</gene>
<proteinExistence type="predicted"/>
<keyword evidence="1" id="KW-0175">Coiled coil</keyword>
<accession>A0A401PR42</accession>
<dbReference type="Proteomes" id="UP000288216">
    <property type="component" value="Unassembled WGS sequence"/>
</dbReference>
<feature type="coiled-coil region" evidence="1">
    <location>
        <begin position="50"/>
        <end position="77"/>
    </location>
</feature>
<evidence type="ECO:0000313" key="2">
    <source>
        <dbReference type="EMBL" id="GCB75598.1"/>
    </source>
</evidence>